<evidence type="ECO:0000256" key="1">
    <source>
        <dbReference type="SAM" id="MobiDB-lite"/>
    </source>
</evidence>
<keyword evidence="3" id="KW-1185">Reference proteome</keyword>
<protein>
    <recommendedName>
        <fullName evidence="4">Enkurin domain-containing protein</fullName>
    </recommendedName>
</protein>
<dbReference type="InterPro" id="IPR007914">
    <property type="entry name" value="UPF0193"/>
</dbReference>
<accession>A0AAW1PNM6</accession>
<dbReference type="PANTHER" id="PTHR28348">
    <property type="entry name" value="UPF0193 PROTEIN EVG1"/>
    <property type="match status" value="1"/>
</dbReference>
<organism evidence="2 3">
    <name type="scientific">[Myrmecia] bisecta</name>
    <dbReference type="NCBI Taxonomy" id="41462"/>
    <lineage>
        <taxon>Eukaryota</taxon>
        <taxon>Viridiplantae</taxon>
        <taxon>Chlorophyta</taxon>
        <taxon>core chlorophytes</taxon>
        <taxon>Trebouxiophyceae</taxon>
        <taxon>Trebouxiales</taxon>
        <taxon>Trebouxiaceae</taxon>
        <taxon>Myrmecia</taxon>
    </lineage>
</organism>
<dbReference type="Pfam" id="PF05250">
    <property type="entry name" value="UPF0193"/>
    <property type="match status" value="1"/>
</dbReference>
<dbReference type="PANTHER" id="PTHR28348:SF1">
    <property type="entry name" value="UPF0193 PROTEIN EVG1"/>
    <property type="match status" value="1"/>
</dbReference>
<dbReference type="Proteomes" id="UP001489004">
    <property type="component" value="Unassembled WGS sequence"/>
</dbReference>
<comment type="caution">
    <text evidence="2">The sequence shown here is derived from an EMBL/GenBank/DDBJ whole genome shotgun (WGS) entry which is preliminary data.</text>
</comment>
<name>A0AAW1PNM6_9CHLO</name>
<gene>
    <name evidence="2" type="ORF">WJX72_004668</name>
</gene>
<feature type="region of interest" description="Disordered" evidence="1">
    <location>
        <begin position="37"/>
        <end position="131"/>
    </location>
</feature>
<evidence type="ECO:0000313" key="3">
    <source>
        <dbReference type="Proteomes" id="UP001489004"/>
    </source>
</evidence>
<evidence type="ECO:0000313" key="2">
    <source>
        <dbReference type="EMBL" id="KAK9810091.1"/>
    </source>
</evidence>
<sequence length="234" mass="26416">MSENAEQQGLQSVHDRLGRHTAAGALLFNLYNGDRAGRNAGNLFSERNRQSFRARPARTPSAAGSGKPAPCTRATAKVSVPKFRSKGEEENKAPGLGRGRRRADVILQNTLQSEELERTRPPPPPKGPLLDDMEKERCATLMQYRGKPPELPPLDEMRSLKLKAYNSPAQSERAQLQELFESVRQEIEDRKTFLEDMRSLSKQSEYNAHAARVKPEIQERVKELERIDDLIKNC</sequence>
<reference evidence="2 3" key="1">
    <citation type="journal article" date="2024" name="Nat. Commun.">
        <title>Phylogenomics reveals the evolutionary origins of lichenization in chlorophyte algae.</title>
        <authorList>
            <person name="Puginier C."/>
            <person name="Libourel C."/>
            <person name="Otte J."/>
            <person name="Skaloud P."/>
            <person name="Haon M."/>
            <person name="Grisel S."/>
            <person name="Petersen M."/>
            <person name="Berrin J.G."/>
            <person name="Delaux P.M."/>
            <person name="Dal Grande F."/>
            <person name="Keller J."/>
        </authorList>
    </citation>
    <scope>NUCLEOTIDE SEQUENCE [LARGE SCALE GENOMIC DNA]</scope>
    <source>
        <strain evidence="2 3">SAG 2043</strain>
    </source>
</reference>
<evidence type="ECO:0008006" key="4">
    <source>
        <dbReference type="Google" id="ProtNLM"/>
    </source>
</evidence>
<dbReference type="AlphaFoldDB" id="A0AAW1PNM6"/>
<dbReference type="EMBL" id="JALJOR010000010">
    <property type="protein sequence ID" value="KAK9810091.1"/>
    <property type="molecule type" value="Genomic_DNA"/>
</dbReference>
<proteinExistence type="predicted"/>